<organism evidence="2 3">
    <name type="scientific">Aspergillus violaceofuscus (strain CBS 115571)</name>
    <dbReference type="NCBI Taxonomy" id="1450538"/>
    <lineage>
        <taxon>Eukaryota</taxon>
        <taxon>Fungi</taxon>
        <taxon>Dikarya</taxon>
        <taxon>Ascomycota</taxon>
        <taxon>Pezizomycotina</taxon>
        <taxon>Eurotiomycetes</taxon>
        <taxon>Eurotiomycetidae</taxon>
        <taxon>Eurotiales</taxon>
        <taxon>Aspergillaceae</taxon>
        <taxon>Aspergillus</taxon>
    </lineage>
</organism>
<dbReference type="Proteomes" id="UP000249829">
    <property type="component" value="Unassembled WGS sequence"/>
</dbReference>
<name>A0A2V5H640_ASPV1</name>
<feature type="domain" description="Tse2 ADP-ribosyltransferase toxin" evidence="1">
    <location>
        <begin position="5"/>
        <end position="117"/>
    </location>
</feature>
<accession>A0A2V5H640</accession>
<dbReference type="EMBL" id="KZ825139">
    <property type="protein sequence ID" value="PYI18981.1"/>
    <property type="molecule type" value="Genomic_DNA"/>
</dbReference>
<evidence type="ECO:0000313" key="3">
    <source>
        <dbReference type="Proteomes" id="UP000249829"/>
    </source>
</evidence>
<keyword evidence="3" id="KW-1185">Reference proteome</keyword>
<dbReference type="InterPro" id="IPR041018">
    <property type="entry name" value="ADPRTs_Tse2"/>
</dbReference>
<dbReference type="Pfam" id="PF18648">
    <property type="entry name" value="ADPRTs_Tse2"/>
    <property type="match status" value="1"/>
</dbReference>
<dbReference type="AlphaFoldDB" id="A0A2V5H640"/>
<evidence type="ECO:0000313" key="2">
    <source>
        <dbReference type="EMBL" id="PYI18981.1"/>
    </source>
</evidence>
<gene>
    <name evidence="2" type="ORF">BO99DRAFT_459861</name>
</gene>
<sequence length="138" mass="15731">QDRLHVAKDGLVYTRISEYIPDSNGPVFRPNPVSMQKLLRNNYDIYCKSVESGAPPADPHVICIPKGTAVPSNLILFRERDARFSLQPLHPVSLHKFKKVLIEFYTSCATFPQAVEWMEANNLHKAFADSDSEAWMRE</sequence>
<protein>
    <recommendedName>
        <fullName evidence="1">Tse2 ADP-ribosyltransferase toxin domain-containing protein</fullName>
    </recommendedName>
</protein>
<reference evidence="2 3" key="1">
    <citation type="submission" date="2018-02" db="EMBL/GenBank/DDBJ databases">
        <title>The genomes of Aspergillus section Nigri reveals drivers in fungal speciation.</title>
        <authorList>
            <consortium name="DOE Joint Genome Institute"/>
            <person name="Vesth T.C."/>
            <person name="Nybo J."/>
            <person name="Theobald S."/>
            <person name="Brandl J."/>
            <person name="Frisvad J.C."/>
            <person name="Nielsen K.F."/>
            <person name="Lyhne E.K."/>
            <person name="Kogle M.E."/>
            <person name="Kuo A."/>
            <person name="Riley R."/>
            <person name="Clum A."/>
            <person name="Nolan M."/>
            <person name="Lipzen A."/>
            <person name="Salamov A."/>
            <person name="Henrissat B."/>
            <person name="Wiebenga A."/>
            <person name="De vries R.P."/>
            <person name="Grigoriev I.V."/>
            <person name="Mortensen U.H."/>
            <person name="Andersen M.R."/>
            <person name="Baker S.E."/>
        </authorList>
    </citation>
    <scope>NUCLEOTIDE SEQUENCE [LARGE SCALE GENOMIC DNA]</scope>
    <source>
        <strain evidence="2 3">CBS 115571</strain>
    </source>
</reference>
<evidence type="ECO:0000259" key="1">
    <source>
        <dbReference type="Pfam" id="PF18648"/>
    </source>
</evidence>
<proteinExistence type="predicted"/>
<dbReference type="OMA" id="VEWMEAN"/>
<feature type="non-terminal residue" evidence="2">
    <location>
        <position position="1"/>
    </location>
</feature>